<proteinExistence type="predicted"/>
<gene>
    <name evidence="2" type="ORF">SpAn4DRAFT_4199</name>
</gene>
<keyword evidence="1" id="KW-1133">Transmembrane helix</keyword>
<dbReference type="Proteomes" id="UP000049855">
    <property type="component" value="Unassembled WGS sequence"/>
</dbReference>
<organism evidence="2 3">
    <name type="scientific">Sporomusa ovata</name>
    <dbReference type="NCBI Taxonomy" id="2378"/>
    <lineage>
        <taxon>Bacteria</taxon>
        <taxon>Bacillati</taxon>
        <taxon>Bacillota</taxon>
        <taxon>Negativicutes</taxon>
        <taxon>Selenomonadales</taxon>
        <taxon>Sporomusaceae</taxon>
        <taxon>Sporomusa</taxon>
    </lineage>
</organism>
<reference evidence="3" key="1">
    <citation type="submission" date="2015-03" db="EMBL/GenBank/DDBJ databases">
        <authorList>
            <person name="Nijsse Bart"/>
        </authorList>
    </citation>
    <scope>NUCLEOTIDE SEQUENCE [LARGE SCALE GENOMIC DNA]</scope>
</reference>
<feature type="transmembrane region" description="Helical" evidence="1">
    <location>
        <begin position="12"/>
        <end position="33"/>
    </location>
</feature>
<accession>A0A0U1L564</accession>
<dbReference type="AlphaFoldDB" id="A0A0U1L564"/>
<sequence length="42" mass="5160">MHFWKWVAFMKLYDWLFTRISGIIDITTIVQLLPLRQYKGDD</sequence>
<evidence type="ECO:0000256" key="1">
    <source>
        <dbReference type="SAM" id="Phobius"/>
    </source>
</evidence>
<evidence type="ECO:0000313" key="2">
    <source>
        <dbReference type="EMBL" id="CQR74842.1"/>
    </source>
</evidence>
<keyword evidence="1" id="KW-0472">Membrane</keyword>
<protein>
    <submittedName>
        <fullName evidence="2">Uncharacterized protein</fullName>
    </submittedName>
</protein>
<keyword evidence="1" id="KW-0812">Transmembrane</keyword>
<keyword evidence="3" id="KW-1185">Reference proteome</keyword>
<evidence type="ECO:0000313" key="3">
    <source>
        <dbReference type="Proteomes" id="UP000049855"/>
    </source>
</evidence>
<dbReference type="EMBL" id="CTRP01000015">
    <property type="protein sequence ID" value="CQR74842.1"/>
    <property type="molecule type" value="Genomic_DNA"/>
</dbReference>
<name>A0A0U1L564_9FIRM</name>